<feature type="repeat" description="TPR" evidence="1">
    <location>
        <begin position="342"/>
        <end position="375"/>
    </location>
</feature>
<dbReference type="InterPro" id="IPR025375">
    <property type="entry name" value="DUF4365"/>
</dbReference>
<feature type="domain" description="DUF4365" evidence="2">
    <location>
        <begin position="13"/>
        <end position="142"/>
    </location>
</feature>
<dbReference type="Gene3D" id="1.25.40.10">
    <property type="entry name" value="Tetratricopeptide repeat domain"/>
    <property type="match status" value="1"/>
</dbReference>
<protein>
    <recommendedName>
        <fullName evidence="2">DUF4365 domain-containing protein</fullName>
    </recommendedName>
</protein>
<proteinExistence type="predicted"/>
<dbReference type="EMBL" id="BAAALF010000274">
    <property type="protein sequence ID" value="GAA1068890.1"/>
    <property type="molecule type" value="Genomic_DNA"/>
</dbReference>
<dbReference type="Pfam" id="PF14280">
    <property type="entry name" value="DUF4365"/>
    <property type="match status" value="1"/>
</dbReference>
<evidence type="ECO:0000259" key="2">
    <source>
        <dbReference type="Pfam" id="PF14280"/>
    </source>
</evidence>
<dbReference type="Proteomes" id="UP001500037">
    <property type="component" value="Unassembled WGS sequence"/>
</dbReference>
<organism evidence="3 4">
    <name type="scientific">Kitasatospora nipponensis</name>
    <dbReference type="NCBI Taxonomy" id="258049"/>
    <lineage>
        <taxon>Bacteria</taxon>
        <taxon>Bacillati</taxon>
        <taxon>Actinomycetota</taxon>
        <taxon>Actinomycetes</taxon>
        <taxon>Kitasatosporales</taxon>
        <taxon>Streptomycetaceae</taxon>
        <taxon>Kitasatospora</taxon>
    </lineage>
</organism>
<dbReference type="PROSITE" id="PS50005">
    <property type="entry name" value="TPR"/>
    <property type="match status" value="1"/>
</dbReference>
<gene>
    <name evidence="3" type="ORF">GCM10009665_74130</name>
</gene>
<name>A0ABP4DQD8_9ACTN</name>
<dbReference type="SUPFAM" id="SSF48452">
    <property type="entry name" value="TPR-like"/>
    <property type="match status" value="1"/>
</dbReference>
<comment type="caution">
    <text evidence="3">The sequence shown here is derived from an EMBL/GenBank/DDBJ whole genome shotgun (WGS) entry which is preliminary data.</text>
</comment>
<keyword evidence="4" id="KW-1185">Reference proteome</keyword>
<keyword evidence="1" id="KW-0802">TPR repeat</keyword>
<reference evidence="4" key="1">
    <citation type="journal article" date="2019" name="Int. J. Syst. Evol. Microbiol.">
        <title>The Global Catalogue of Microorganisms (GCM) 10K type strain sequencing project: providing services to taxonomists for standard genome sequencing and annotation.</title>
        <authorList>
            <consortium name="The Broad Institute Genomics Platform"/>
            <consortium name="The Broad Institute Genome Sequencing Center for Infectious Disease"/>
            <person name="Wu L."/>
            <person name="Ma J."/>
        </authorList>
    </citation>
    <scope>NUCLEOTIDE SEQUENCE [LARGE SCALE GENOMIC DNA]</scope>
    <source>
        <strain evidence="4">JCM 13004</strain>
    </source>
</reference>
<evidence type="ECO:0000313" key="4">
    <source>
        <dbReference type="Proteomes" id="UP001500037"/>
    </source>
</evidence>
<dbReference type="InterPro" id="IPR011990">
    <property type="entry name" value="TPR-like_helical_dom_sf"/>
</dbReference>
<evidence type="ECO:0000256" key="1">
    <source>
        <dbReference type="PROSITE-ProRule" id="PRU00339"/>
    </source>
</evidence>
<dbReference type="InterPro" id="IPR019734">
    <property type="entry name" value="TPR_rpt"/>
</dbReference>
<dbReference type="SMART" id="SM00028">
    <property type="entry name" value="TPR"/>
    <property type="match status" value="1"/>
</dbReference>
<evidence type="ECO:0000313" key="3">
    <source>
        <dbReference type="EMBL" id="GAA1068890.1"/>
    </source>
</evidence>
<sequence length="1277" mass="136222">MQVATSEITGRRGAVIVEDVFLSELAWVPRAVLQTDIGIDFHVEVVEDGHGTGRQLAVQVKSGPSFFETPAGDDGWWFPFGDKYHEYWLNYDSPVIVVLVDLESRTAYWQAVTADTVRSTGEGWKIKVLASQILGAGARSLLSALTEVAREDGDRALAGFSAALGMLPREAVSTLARLHAGIPHSDITARRPVERLASTLAEMRHDPDAACELMLEKTPEWLAQRKGDPLSWKGPTEHDVWLVVGGYANEHRLPARAAEAYRRAAAAGALPLGRWRAIAGLLEMAEDPARARETLASANALDGGRVLAEVGRALLDHQGIPGPVPVPPSLSRQAVKDWEECATALLFLGEQATRRQNLEEALDHYRAALALCPSSATCQLHVAQTLLNRLNTHASPGRDGDLREALRLAEAAREDRRRWAGPSAEAAEVLLQARILLPDVDAALSAALPAPEGEATDGEATGPRLAAFAARIAYRDGRIDLGDAFAARSTSTSPLHGPELAAARASAVEAPAEEQLHLWEATLKSAGTDEIRFVALQRLTELGQWPVPELEELLAAGVVRRDVHAVMAARAHQYQGDSAGAARFLRPYLRTSVHAILALADILQADGQPAQAARVLQDGAVRLADAHLELAALDMLRYAGDHQAAHTLSLRLLARPNVPQPIRLRLFHGLVRQAYLESEWSAAADHAQSGLDEIARARPDVEPSALLGIEPLAEDFVWCRAGALYNLRMWDEAWAVCQRFGAVANNRMAALIWLPLTSRQPWTPGGASAVLDLYDRFADIEEVAARALDTVDRALAVAHDPDSARFGAPWARSPDEVELTALRTRAAAATTDYSERHPDGSLTTLVGIPDAARLRALLGETASLDETHRQVCQAIRDGDAALGLAASSIRRPFLLSLIQRAAGLIPACSTDPAATEAEERAAAAALDGTVVIDLSALVVTGLLPERWDRLLAHFTAIEMPTVCMDDILMTESAVRRLQASSFTAGLGADASTVEITVLTDNARTQLATLVTTALRAAAGLALTSVPSLAAAEAALDGGQPAGRTPTDPDRALSVDVDGGWAAPLELAITSGLPLWCDDLFIREAARAAGVPTFGTRALTHVLAEQKREADTAQADDTALLTGYVVDLPPDKALWLAQSKADQWRPGPVTTALTRPAVWTSSDTLEIWASLAAEVSARQPDHLASWLYHASTGAAACSQDAAVLVAQVLTVAAIEAGPGATRALVEMSAEAARLQGMPAQAWRQAVTTELISAAEGGHLHDLSPSDIAQLTNGLVQGG</sequence>
<dbReference type="RefSeq" id="WP_344446662.1">
    <property type="nucleotide sequence ID" value="NZ_BAAALF010000274.1"/>
</dbReference>
<accession>A0ABP4DQD8</accession>